<dbReference type="Proteomes" id="UP001363622">
    <property type="component" value="Unassembled WGS sequence"/>
</dbReference>
<name>A0ABR1KW09_9PEZI</name>
<dbReference type="SUPFAM" id="SSF47240">
    <property type="entry name" value="Ferritin-like"/>
    <property type="match status" value="1"/>
</dbReference>
<keyword evidence="1" id="KW-0732">Signal</keyword>
<proteinExistence type="predicted"/>
<evidence type="ECO:0000313" key="2">
    <source>
        <dbReference type="EMBL" id="KAK7522364.1"/>
    </source>
</evidence>
<dbReference type="Pfam" id="PF13668">
    <property type="entry name" value="Ferritin_2"/>
    <property type="match status" value="1"/>
</dbReference>
<evidence type="ECO:0000313" key="3">
    <source>
        <dbReference type="Proteomes" id="UP001363622"/>
    </source>
</evidence>
<dbReference type="PANTHER" id="PTHR31694">
    <property type="entry name" value="DESICCATION-LIKE PROTEIN"/>
    <property type="match status" value="1"/>
</dbReference>
<feature type="signal peptide" evidence="1">
    <location>
        <begin position="1"/>
        <end position="17"/>
    </location>
</feature>
<feature type="chain" id="PRO_5046735547" evidence="1">
    <location>
        <begin position="18"/>
        <end position="302"/>
    </location>
</feature>
<dbReference type="PANTHER" id="PTHR31694:SF26">
    <property type="entry name" value="OS05G0151100 PROTEIN"/>
    <property type="match status" value="1"/>
</dbReference>
<dbReference type="InterPro" id="IPR009078">
    <property type="entry name" value="Ferritin-like_SF"/>
</dbReference>
<gene>
    <name evidence="2" type="ORF">IWZ03DRAFT_325136</name>
</gene>
<dbReference type="EMBL" id="JBBPHU010000002">
    <property type="protein sequence ID" value="KAK7522364.1"/>
    <property type="molecule type" value="Genomic_DNA"/>
</dbReference>
<organism evidence="2 3">
    <name type="scientific">Phyllosticta citriasiana</name>
    <dbReference type="NCBI Taxonomy" id="595635"/>
    <lineage>
        <taxon>Eukaryota</taxon>
        <taxon>Fungi</taxon>
        <taxon>Dikarya</taxon>
        <taxon>Ascomycota</taxon>
        <taxon>Pezizomycotina</taxon>
        <taxon>Dothideomycetes</taxon>
        <taxon>Dothideomycetes incertae sedis</taxon>
        <taxon>Botryosphaeriales</taxon>
        <taxon>Phyllostictaceae</taxon>
        <taxon>Phyllosticta</taxon>
    </lineage>
</organism>
<evidence type="ECO:0000256" key="1">
    <source>
        <dbReference type="SAM" id="SignalP"/>
    </source>
</evidence>
<sequence length="302" mass="31285">MKFSTTIAVLTAGLAHAIPTTKRQESGPTDVVILQYALTLEHLEAAFYAEGLKNFTAADFAAAGYNSTVYNNVAIIAKDEAAHVDFLTKAINAAGGMPQQACIYRFNVADVKGFLATASVLEGVGVSAYLGVAADIMSKTYLTAAGSILTVEARHSAYLRASQRPAQVPFAQPFDNPLEVRSVYTLASPFVVGCPRTNRMPPFAPFPALKVASVDGSGVTTGSVLELTTPGADVVAVGNATVYAAFITATGPVSVVAQKTKTGFTVTVPADVKGQSYVVLTGCPDDASDDTIVAGPAIIEIA</sequence>
<keyword evidence="3" id="KW-1185">Reference proteome</keyword>
<comment type="caution">
    <text evidence="2">The sequence shown here is derived from an EMBL/GenBank/DDBJ whole genome shotgun (WGS) entry which is preliminary data.</text>
</comment>
<reference evidence="2 3" key="1">
    <citation type="submission" date="2024-04" db="EMBL/GenBank/DDBJ databases">
        <title>Phyllosticta paracitricarpa is synonymous to the EU quarantine fungus P. citricarpa based on phylogenomic analyses.</title>
        <authorList>
            <consortium name="Lawrence Berkeley National Laboratory"/>
            <person name="Van Ingen-Buijs V.A."/>
            <person name="Van Westerhoven A.C."/>
            <person name="Haridas S."/>
            <person name="Skiadas P."/>
            <person name="Martin F."/>
            <person name="Groenewald J.Z."/>
            <person name="Crous P.W."/>
            <person name="Seidl M.F."/>
        </authorList>
    </citation>
    <scope>NUCLEOTIDE SEQUENCE [LARGE SCALE GENOMIC DNA]</scope>
    <source>
        <strain evidence="2 3">CBS 123371</strain>
    </source>
</reference>
<protein>
    <submittedName>
        <fullName evidence="2">Ferritin-like domain-containing protein</fullName>
    </submittedName>
</protein>
<accession>A0ABR1KW09</accession>
<dbReference type="InterPro" id="IPR052965">
    <property type="entry name" value="Pigment-catalase-like"/>
</dbReference>
<dbReference type="CDD" id="cd00657">
    <property type="entry name" value="Ferritin_like"/>
    <property type="match status" value="1"/>
</dbReference>